<feature type="domain" description="Chromo" evidence="1">
    <location>
        <begin position="124"/>
        <end position="160"/>
    </location>
</feature>
<proteinExistence type="predicted"/>
<dbReference type="InterPro" id="IPR000953">
    <property type="entry name" value="Chromo/chromo_shadow_dom"/>
</dbReference>
<organism evidence="2 3">
    <name type="scientific">Dryococelus australis</name>
    <dbReference type="NCBI Taxonomy" id="614101"/>
    <lineage>
        <taxon>Eukaryota</taxon>
        <taxon>Metazoa</taxon>
        <taxon>Ecdysozoa</taxon>
        <taxon>Arthropoda</taxon>
        <taxon>Hexapoda</taxon>
        <taxon>Insecta</taxon>
        <taxon>Pterygota</taxon>
        <taxon>Neoptera</taxon>
        <taxon>Polyneoptera</taxon>
        <taxon>Phasmatodea</taxon>
        <taxon>Verophasmatodea</taxon>
        <taxon>Anareolatae</taxon>
        <taxon>Phasmatidae</taxon>
        <taxon>Eurycanthinae</taxon>
        <taxon>Dryococelus</taxon>
    </lineage>
</organism>
<dbReference type="PANTHER" id="PTHR46585:SF1">
    <property type="entry name" value="CHROMO DOMAIN-CONTAINING PROTEIN"/>
    <property type="match status" value="1"/>
</dbReference>
<protein>
    <recommendedName>
        <fullName evidence="1">Chromo domain-containing protein</fullName>
    </recommendedName>
</protein>
<gene>
    <name evidence="2" type="ORF">PR048_020995</name>
</gene>
<dbReference type="EMBL" id="JARBHB010000008">
    <property type="protein sequence ID" value="KAJ8876550.1"/>
    <property type="molecule type" value="Genomic_DNA"/>
</dbReference>
<dbReference type="Proteomes" id="UP001159363">
    <property type="component" value="Chromosome 7"/>
</dbReference>
<keyword evidence="3" id="KW-1185">Reference proteome</keyword>
<reference evidence="2 3" key="1">
    <citation type="submission" date="2023-02" db="EMBL/GenBank/DDBJ databases">
        <title>LHISI_Scaffold_Assembly.</title>
        <authorList>
            <person name="Stuart O.P."/>
            <person name="Cleave R."/>
            <person name="Magrath M.J.L."/>
            <person name="Mikheyev A.S."/>
        </authorList>
    </citation>
    <scope>NUCLEOTIDE SEQUENCE [LARGE SCALE GENOMIC DNA]</scope>
    <source>
        <strain evidence="2">Daus_M_001</strain>
        <tissue evidence="2">Leg muscle</tissue>
    </source>
</reference>
<name>A0ABQ9GWZ7_9NEOP</name>
<evidence type="ECO:0000313" key="2">
    <source>
        <dbReference type="EMBL" id="KAJ8876550.1"/>
    </source>
</evidence>
<comment type="caution">
    <text evidence="2">The sequence shown here is derived from an EMBL/GenBank/DDBJ whole genome shotgun (WGS) entry which is preliminary data.</text>
</comment>
<sequence>MWKQFLAQGSYKWLQRLPNLISAYNHRVHHTIGMCPVNVKDNSLNEECINCCKPEAKISDIVCISQMKNVFDEGYSQSYSQLYLIYKICYYEPRTYYLEEVNRQCIKCGFYSEEIRPTNFPGMYLVEKVLRRKGDCLFVRWLGFPDENNSWIHKDAVINK</sequence>
<evidence type="ECO:0000313" key="3">
    <source>
        <dbReference type="Proteomes" id="UP001159363"/>
    </source>
</evidence>
<accession>A0ABQ9GWZ7</accession>
<dbReference type="PROSITE" id="PS50013">
    <property type="entry name" value="CHROMO_2"/>
    <property type="match status" value="1"/>
</dbReference>
<dbReference type="PANTHER" id="PTHR46585">
    <property type="entry name" value="INTEGRASE CORE DOMAIN CONTAINING PROTEIN"/>
    <property type="match status" value="1"/>
</dbReference>
<evidence type="ECO:0000259" key="1">
    <source>
        <dbReference type="PROSITE" id="PS50013"/>
    </source>
</evidence>